<evidence type="ECO:0000259" key="3">
    <source>
        <dbReference type="PROSITE" id="PS51212"/>
    </source>
</evidence>
<dbReference type="SMART" id="SM00321">
    <property type="entry name" value="WSC"/>
    <property type="match status" value="1"/>
</dbReference>
<dbReference type="InterPro" id="IPR002889">
    <property type="entry name" value="WSC_carb-bd"/>
</dbReference>
<gene>
    <name evidence="4" type="ORF">VFPPC_00092</name>
</gene>
<keyword evidence="2" id="KW-0732">Signal</keyword>
<evidence type="ECO:0000256" key="1">
    <source>
        <dbReference type="SAM" id="MobiDB-lite"/>
    </source>
</evidence>
<dbReference type="KEGG" id="pchm:VFPPC_00092"/>
<sequence>MKSNVLLSLLPALVAARGTTNGLCSAVNTSDSPPRNSVFLSQSFCIDQCKGGFAYAVVKETSCWCTNDAPASTVASNKCNFPCPGYPVDACGGQGYFTYILVNEGMVKGTTGATDVSSTADQTETRPGVIQTSGVAQTTSAPATPSTTAAGTTVDQDNGTTTTAPTQTPAGNGTTSGTTPKPTTAGGAQVDVKAPTLVGMVACSLGALLLSY</sequence>
<dbReference type="Proteomes" id="UP000078397">
    <property type="component" value="Unassembled WGS sequence"/>
</dbReference>
<comment type="caution">
    <text evidence="4">The sequence shown here is derived from an EMBL/GenBank/DDBJ whole genome shotgun (WGS) entry which is preliminary data.</text>
</comment>
<dbReference type="OrthoDB" id="2537459at2759"/>
<dbReference type="PROSITE" id="PS51212">
    <property type="entry name" value="WSC"/>
    <property type="match status" value="1"/>
</dbReference>
<dbReference type="EMBL" id="LSBJ02000001">
    <property type="protein sequence ID" value="OAQ72023.1"/>
    <property type="molecule type" value="Genomic_DNA"/>
</dbReference>
<dbReference type="Pfam" id="PF01822">
    <property type="entry name" value="WSC"/>
    <property type="match status" value="1"/>
</dbReference>
<proteinExistence type="predicted"/>
<feature type="region of interest" description="Disordered" evidence="1">
    <location>
        <begin position="112"/>
        <end position="187"/>
    </location>
</feature>
<protein>
    <submittedName>
        <fullName evidence="4">WSC domain-containing protein</fullName>
    </submittedName>
</protein>
<name>A0A179G3U4_METCM</name>
<dbReference type="GeneID" id="28844179"/>
<feature type="chain" id="PRO_5008102305" evidence="2">
    <location>
        <begin position="17"/>
        <end position="212"/>
    </location>
</feature>
<evidence type="ECO:0000313" key="5">
    <source>
        <dbReference type="Proteomes" id="UP000078397"/>
    </source>
</evidence>
<feature type="signal peptide" evidence="2">
    <location>
        <begin position="1"/>
        <end position="16"/>
    </location>
</feature>
<organism evidence="4 5">
    <name type="scientific">Pochonia chlamydosporia 170</name>
    <dbReference type="NCBI Taxonomy" id="1380566"/>
    <lineage>
        <taxon>Eukaryota</taxon>
        <taxon>Fungi</taxon>
        <taxon>Dikarya</taxon>
        <taxon>Ascomycota</taxon>
        <taxon>Pezizomycotina</taxon>
        <taxon>Sordariomycetes</taxon>
        <taxon>Hypocreomycetidae</taxon>
        <taxon>Hypocreales</taxon>
        <taxon>Clavicipitaceae</taxon>
        <taxon>Pochonia</taxon>
    </lineage>
</organism>
<evidence type="ECO:0000256" key="2">
    <source>
        <dbReference type="SAM" id="SignalP"/>
    </source>
</evidence>
<feature type="compositionally biased region" description="Polar residues" evidence="1">
    <location>
        <begin position="112"/>
        <end position="122"/>
    </location>
</feature>
<dbReference type="STRING" id="1380566.A0A179G3U4"/>
<keyword evidence="5" id="KW-1185">Reference proteome</keyword>
<feature type="compositionally biased region" description="Low complexity" evidence="1">
    <location>
        <begin position="138"/>
        <end position="187"/>
    </location>
</feature>
<accession>A0A179G3U4</accession>
<dbReference type="AlphaFoldDB" id="A0A179G3U4"/>
<reference evidence="4 5" key="1">
    <citation type="journal article" date="2016" name="PLoS Pathog.">
        <title>Biosynthesis of antibiotic leucinostatins in bio-control fungus Purpureocillium lilacinum and their inhibition on phytophthora revealed by genome mining.</title>
        <authorList>
            <person name="Wang G."/>
            <person name="Liu Z."/>
            <person name="Lin R."/>
            <person name="Li E."/>
            <person name="Mao Z."/>
            <person name="Ling J."/>
            <person name="Yang Y."/>
            <person name="Yin W.B."/>
            <person name="Xie B."/>
        </authorList>
    </citation>
    <scope>NUCLEOTIDE SEQUENCE [LARGE SCALE GENOMIC DNA]</scope>
    <source>
        <strain evidence="4">170</strain>
    </source>
</reference>
<evidence type="ECO:0000313" key="4">
    <source>
        <dbReference type="EMBL" id="OAQ72023.1"/>
    </source>
</evidence>
<dbReference type="RefSeq" id="XP_018148106.1">
    <property type="nucleotide sequence ID" value="XM_018280185.1"/>
</dbReference>
<feature type="domain" description="WSC" evidence="3">
    <location>
        <begin position="18"/>
        <end position="103"/>
    </location>
</feature>